<evidence type="ECO:0000313" key="6">
    <source>
        <dbReference type="EMBL" id="TFY76298.1"/>
    </source>
</evidence>
<evidence type="ECO:0000256" key="5">
    <source>
        <dbReference type="SAM" id="Phobius"/>
    </source>
</evidence>
<feature type="non-terminal residue" evidence="6">
    <location>
        <position position="1"/>
    </location>
</feature>
<evidence type="ECO:0008006" key="8">
    <source>
        <dbReference type="Google" id="ProtNLM"/>
    </source>
</evidence>
<dbReference type="STRING" id="135208.A0A4Y9ZS21"/>
<comment type="caution">
    <text evidence="6">The sequence shown here is derived from an EMBL/GenBank/DDBJ whole genome shotgun (WGS) entry which is preliminary data.</text>
</comment>
<dbReference type="EMBL" id="SFCI01001250">
    <property type="protein sequence ID" value="TFY76298.1"/>
    <property type="molecule type" value="Genomic_DNA"/>
</dbReference>
<gene>
    <name evidence="6" type="ORF">EWM64_g7712</name>
</gene>
<proteinExistence type="predicted"/>
<dbReference type="AlphaFoldDB" id="A0A4Y9ZS21"/>
<feature type="transmembrane region" description="Helical" evidence="5">
    <location>
        <begin position="151"/>
        <end position="173"/>
    </location>
</feature>
<dbReference type="Proteomes" id="UP000298061">
    <property type="component" value="Unassembled WGS sequence"/>
</dbReference>
<dbReference type="Gene3D" id="1.20.1250.20">
    <property type="entry name" value="MFS general substrate transporter like domains"/>
    <property type="match status" value="1"/>
</dbReference>
<evidence type="ECO:0000313" key="7">
    <source>
        <dbReference type="Proteomes" id="UP000298061"/>
    </source>
</evidence>
<keyword evidence="7" id="KW-1185">Reference proteome</keyword>
<evidence type="ECO:0000256" key="4">
    <source>
        <dbReference type="ARBA" id="ARBA00023136"/>
    </source>
</evidence>
<dbReference type="InterPro" id="IPR036259">
    <property type="entry name" value="MFS_trans_sf"/>
</dbReference>
<dbReference type="SUPFAM" id="SSF103473">
    <property type="entry name" value="MFS general substrate transporter"/>
    <property type="match status" value="1"/>
</dbReference>
<protein>
    <recommendedName>
        <fullName evidence="8">Major facilitator superfamily (MFS) profile domain-containing protein</fullName>
    </recommendedName>
</protein>
<feature type="transmembrane region" description="Helical" evidence="5">
    <location>
        <begin position="44"/>
        <end position="63"/>
    </location>
</feature>
<dbReference type="OrthoDB" id="9986881at2759"/>
<evidence type="ECO:0000256" key="2">
    <source>
        <dbReference type="ARBA" id="ARBA00022692"/>
    </source>
</evidence>
<dbReference type="PANTHER" id="PTHR23502:SF74">
    <property type="entry name" value="MAJOR FACILITATOR SUPERFAMILY (MFS) PROFILE DOMAIN-CONTAINING PROTEIN"/>
    <property type="match status" value="1"/>
</dbReference>
<comment type="subcellular location">
    <subcellularLocation>
        <location evidence="1">Membrane</location>
        <topology evidence="1">Multi-pass membrane protein</topology>
    </subcellularLocation>
</comment>
<keyword evidence="3 5" id="KW-1133">Transmembrane helix</keyword>
<feature type="transmembrane region" description="Helical" evidence="5">
    <location>
        <begin position="180"/>
        <end position="205"/>
    </location>
</feature>
<organism evidence="6 7">
    <name type="scientific">Hericium alpestre</name>
    <dbReference type="NCBI Taxonomy" id="135208"/>
    <lineage>
        <taxon>Eukaryota</taxon>
        <taxon>Fungi</taxon>
        <taxon>Dikarya</taxon>
        <taxon>Basidiomycota</taxon>
        <taxon>Agaricomycotina</taxon>
        <taxon>Agaricomycetes</taxon>
        <taxon>Russulales</taxon>
        <taxon>Hericiaceae</taxon>
        <taxon>Hericium</taxon>
    </lineage>
</organism>
<keyword evidence="4 5" id="KW-0472">Membrane</keyword>
<feature type="transmembrane region" description="Helical" evidence="5">
    <location>
        <begin position="217"/>
        <end position="237"/>
    </location>
</feature>
<evidence type="ECO:0000256" key="3">
    <source>
        <dbReference type="ARBA" id="ARBA00022989"/>
    </source>
</evidence>
<dbReference type="GO" id="GO:0005886">
    <property type="term" value="C:plasma membrane"/>
    <property type="evidence" value="ECO:0007669"/>
    <property type="project" value="TreeGrafter"/>
</dbReference>
<keyword evidence="2 5" id="KW-0812">Transmembrane</keyword>
<accession>A0A4Y9ZS21</accession>
<name>A0A4Y9ZS21_9AGAM</name>
<evidence type="ECO:0000256" key="1">
    <source>
        <dbReference type="ARBA" id="ARBA00004141"/>
    </source>
</evidence>
<sequence length="274" mass="30418">AVALRKETGNTKFYAEIEKQGWSIRELLNRTLFRPFLMLFMEPILLLICIYMAVVYGVIYALFEAFPVIFIGLHGLTASQTGMIFIGIGVGTTLGAMLNLYLIKDYAVLIKTWRGFPPPERRLPGAMIGGPLLVIGIFWLGWTGAYPAVPWYVPMLSSIPIGMSVALIFISFLTYLIDTYLMFAASAFAANTIVRSAVGAAFPLFTVQMFENMHVNWAATLIGCIGILLMPMPFLFYKYGPAIREKSKFAPCIDLKIAKLLEAEKAAMNGKIEV</sequence>
<feature type="transmembrane region" description="Helical" evidence="5">
    <location>
        <begin position="83"/>
        <end position="102"/>
    </location>
</feature>
<dbReference type="PANTHER" id="PTHR23502">
    <property type="entry name" value="MAJOR FACILITATOR SUPERFAMILY"/>
    <property type="match status" value="1"/>
</dbReference>
<dbReference type="GO" id="GO:0022857">
    <property type="term" value="F:transmembrane transporter activity"/>
    <property type="evidence" value="ECO:0007669"/>
    <property type="project" value="TreeGrafter"/>
</dbReference>
<feature type="transmembrane region" description="Helical" evidence="5">
    <location>
        <begin position="123"/>
        <end position="145"/>
    </location>
</feature>
<reference evidence="6 7" key="1">
    <citation type="submission" date="2019-02" db="EMBL/GenBank/DDBJ databases">
        <title>Genome sequencing of the rare red list fungi Hericium alpestre (H. flagellum).</title>
        <authorList>
            <person name="Buettner E."/>
            <person name="Kellner H."/>
        </authorList>
    </citation>
    <scope>NUCLEOTIDE SEQUENCE [LARGE SCALE GENOMIC DNA]</scope>
    <source>
        <strain evidence="6 7">DSM 108284</strain>
    </source>
</reference>